<proteinExistence type="predicted"/>
<keyword evidence="1" id="KW-0472">Membrane</keyword>
<feature type="domain" description="DUF4789" evidence="2">
    <location>
        <begin position="63"/>
        <end position="155"/>
    </location>
</feature>
<organism evidence="3 4">
    <name type="scientific">Orchesella cincta</name>
    <name type="common">Springtail</name>
    <name type="synonym">Podura cincta</name>
    <dbReference type="NCBI Taxonomy" id="48709"/>
    <lineage>
        <taxon>Eukaryota</taxon>
        <taxon>Metazoa</taxon>
        <taxon>Ecdysozoa</taxon>
        <taxon>Arthropoda</taxon>
        <taxon>Hexapoda</taxon>
        <taxon>Collembola</taxon>
        <taxon>Entomobryomorpha</taxon>
        <taxon>Entomobryoidea</taxon>
        <taxon>Orchesellidae</taxon>
        <taxon>Orchesellinae</taxon>
        <taxon>Orchesella</taxon>
    </lineage>
</organism>
<name>A0A1D2NEF6_ORCCI</name>
<dbReference type="EMBL" id="LJIJ01000067">
    <property type="protein sequence ID" value="ODN03650.1"/>
    <property type="molecule type" value="Genomic_DNA"/>
</dbReference>
<dbReference type="InterPro" id="IPR031993">
    <property type="entry name" value="DUF4789"/>
</dbReference>
<accession>A0A1D2NEF6</accession>
<comment type="caution">
    <text evidence="3">The sequence shown here is derived from an EMBL/GenBank/DDBJ whole genome shotgun (WGS) entry which is preliminary data.</text>
</comment>
<dbReference type="Pfam" id="PF16033">
    <property type="entry name" value="DUF4789"/>
    <property type="match status" value="1"/>
</dbReference>
<evidence type="ECO:0000256" key="1">
    <source>
        <dbReference type="SAM" id="Phobius"/>
    </source>
</evidence>
<dbReference type="Proteomes" id="UP000094527">
    <property type="component" value="Unassembled WGS sequence"/>
</dbReference>
<reference evidence="3 4" key="1">
    <citation type="journal article" date="2016" name="Genome Biol. Evol.">
        <title>Gene Family Evolution Reflects Adaptation to Soil Environmental Stressors in the Genome of the Collembolan Orchesella cincta.</title>
        <authorList>
            <person name="Faddeeva-Vakhrusheva A."/>
            <person name="Derks M.F."/>
            <person name="Anvar S.Y."/>
            <person name="Agamennone V."/>
            <person name="Suring W."/>
            <person name="Smit S."/>
            <person name="van Straalen N.M."/>
            <person name="Roelofs D."/>
        </authorList>
    </citation>
    <scope>NUCLEOTIDE SEQUENCE [LARGE SCALE GENOMIC DNA]</scope>
    <source>
        <tissue evidence="3">Mixed pool</tissue>
    </source>
</reference>
<keyword evidence="1" id="KW-0812">Transmembrane</keyword>
<keyword evidence="1" id="KW-1133">Transmembrane helix</keyword>
<dbReference type="OMA" id="ICENGSE"/>
<gene>
    <name evidence="3" type="ORF">Ocin01_03054</name>
</gene>
<evidence type="ECO:0000259" key="2">
    <source>
        <dbReference type="Pfam" id="PF16033"/>
    </source>
</evidence>
<feature type="transmembrane region" description="Helical" evidence="1">
    <location>
        <begin position="6"/>
        <end position="27"/>
    </location>
</feature>
<dbReference type="OrthoDB" id="6328618at2759"/>
<keyword evidence="4" id="KW-1185">Reference proteome</keyword>
<sequence>MAIGNWKPIVFGSVVLVAVILIVALIVHRSLNRDRICENGSELYFEDPVTSEGSCLRSGSQGPCGKNMVITADRSNSSIGVCGCDVNHFERPMVYNQDTEECYFIFTQAFCEDGKWLTITKNQGPMCTQRTCDMPGEELGEWVPLYDGRCVELGKFDNKTCNKSDVIKFHRNKIFPACIHIGTSIGSVGVPSSDCPQGYFSTGLGHCQPPFDFD</sequence>
<dbReference type="PANTHER" id="PTHR21177">
    <property type="entry name" value="IP06524P-RELATED"/>
    <property type="match status" value="1"/>
</dbReference>
<evidence type="ECO:0000313" key="4">
    <source>
        <dbReference type="Proteomes" id="UP000094527"/>
    </source>
</evidence>
<dbReference type="AlphaFoldDB" id="A0A1D2NEF6"/>
<protein>
    <recommendedName>
        <fullName evidence="2">DUF4789 domain-containing protein</fullName>
    </recommendedName>
</protein>
<evidence type="ECO:0000313" key="3">
    <source>
        <dbReference type="EMBL" id="ODN03650.1"/>
    </source>
</evidence>